<comment type="caution">
    <text evidence="1">The sequence shown here is derived from an EMBL/GenBank/DDBJ whole genome shotgun (WGS) entry which is preliminary data.</text>
</comment>
<organism evidence="1 2">
    <name type="scientific">Nephila pilipes</name>
    <name type="common">Giant wood spider</name>
    <name type="synonym">Nephila maculata</name>
    <dbReference type="NCBI Taxonomy" id="299642"/>
    <lineage>
        <taxon>Eukaryota</taxon>
        <taxon>Metazoa</taxon>
        <taxon>Ecdysozoa</taxon>
        <taxon>Arthropoda</taxon>
        <taxon>Chelicerata</taxon>
        <taxon>Arachnida</taxon>
        <taxon>Araneae</taxon>
        <taxon>Araneomorphae</taxon>
        <taxon>Entelegynae</taxon>
        <taxon>Araneoidea</taxon>
        <taxon>Nephilidae</taxon>
        <taxon>Nephila</taxon>
    </lineage>
</organism>
<protein>
    <submittedName>
        <fullName evidence="1">Uncharacterized protein</fullName>
    </submittedName>
</protein>
<dbReference type="EMBL" id="BMAW01028032">
    <property type="protein sequence ID" value="GFU05248.1"/>
    <property type="molecule type" value="Genomic_DNA"/>
</dbReference>
<dbReference type="AlphaFoldDB" id="A0A8X6QB17"/>
<dbReference type="Proteomes" id="UP000887013">
    <property type="component" value="Unassembled WGS sequence"/>
</dbReference>
<reference evidence="1" key="1">
    <citation type="submission" date="2020-08" db="EMBL/GenBank/DDBJ databases">
        <title>Multicomponent nature underlies the extraordinary mechanical properties of spider dragline silk.</title>
        <authorList>
            <person name="Kono N."/>
            <person name="Nakamura H."/>
            <person name="Mori M."/>
            <person name="Yoshida Y."/>
            <person name="Ohtoshi R."/>
            <person name="Malay A.D."/>
            <person name="Moran D.A.P."/>
            <person name="Tomita M."/>
            <person name="Numata K."/>
            <person name="Arakawa K."/>
        </authorList>
    </citation>
    <scope>NUCLEOTIDE SEQUENCE</scope>
</reference>
<evidence type="ECO:0000313" key="1">
    <source>
        <dbReference type="EMBL" id="GFU05248.1"/>
    </source>
</evidence>
<proteinExistence type="predicted"/>
<accession>A0A8X6QB17</accession>
<sequence>MPNHLIVPLVFSYNASMKRYVHTSFNGILNDPNGRFRQRIAAKWKVEEVNKFHKTDLRNSARIFPFESELASLSRRRKTCAQSNSG</sequence>
<evidence type="ECO:0000313" key="2">
    <source>
        <dbReference type="Proteomes" id="UP000887013"/>
    </source>
</evidence>
<keyword evidence="2" id="KW-1185">Reference proteome</keyword>
<gene>
    <name evidence="1" type="ORF">NPIL_636251</name>
</gene>
<name>A0A8X6QB17_NEPPI</name>